<organism evidence="7">
    <name type="scientific">Streptomyces sp. NBC_00049</name>
    <dbReference type="NCBI Taxonomy" id="2903617"/>
    <lineage>
        <taxon>Bacteria</taxon>
        <taxon>Bacillati</taxon>
        <taxon>Actinomycetota</taxon>
        <taxon>Actinomycetes</taxon>
        <taxon>Kitasatosporales</taxon>
        <taxon>Streptomycetaceae</taxon>
        <taxon>Streptomyces</taxon>
    </lineage>
</organism>
<keyword evidence="4" id="KW-0564">Palmitate</keyword>
<dbReference type="CDD" id="cd13585">
    <property type="entry name" value="PBP2_TMBP_like"/>
    <property type="match status" value="1"/>
</dbReference>
<dbReference type="Gene3D" id="3.40.190.10">
    <property type="entry name" value="Periplasmic binding protein-like II"/>
    <property type="match status" value="1"/>
</dbReference>
<sequence length="435" mass="45729">MKVQSLRAYGAVAAAVSLALLTSACAGSDSTASSAAKDDGKPVTITYWTWTSGAEAAAAAFNKTHTDIQVQFSQIPGGVDGYSKISNAIKAGDAPDVATIEYSMVPEFASQGYLEDLTGSSGELVKKSFPAGVQNLVTFGGKTWSVPFDATPQVYFYRKDLFEKYGVTVPRTWDEYRAAAEKIKAADPKARIGSFPTDTPLQATLSWQAGAKWFEVKGDAWKPSINDAPSQKVAAFWQGMLKDDLVFNYGAGSPEENKSRADGTTAGILGASWSAGGMIAAMPDLKGKWGVAPIPHWGTPASGMYGGTSFAVTKGSKHTKAAAEFIKWVTTDPAAMEARIGALKSPSSALPANPAMAEVAAKAFDTSYFGGQDLYKLNGEQIGTIVTGWTWGPVWGKVNADFKDEAAKNGLAAGLVKAQESARAAIGSRGLKLAE</sequence>
<gene>
    <name evidence="7" type="ORF">OG327_35035</name>
</gene>
<reference evidence="7" key="1">
    <citation type="submission" date="2022-10" db="EMBL/GenBank/DDBJ databases">
        <title>The complete genomes of actinobacterial strains from the NBC collection.</title>
        <authorList>
            <person name="Joergensen T.S."/>
            <person name="Alvarez Arevalo M."/>
            <person name="Sterndorff E.B."/>
            <person name="Faurdal D."/>
            <person name="Vuksanovic O."/>
            <person name="Mourched A.-S."/>
            <person name="Charusanti P."/>
            <person name="Shaw S."/>
            <person name="Blin K."/>
            <person name="Weber T."/>
        </authorList>
    </citation>
    <scope>NUCLEOTIDE SEQUENCE</scope>
    <source>
        <strain evidence="7">NBC_00049</strain>
    </source>
</reference>
<dbReference type="PANTHER" id="PTHR43649:SF33">
    <property type="entry name" value="POLYGALACTURONAN_RHAMNOGALACTURONAN-BINDING PROTEIN YTCQ"/>
    <property type="match status" value="1"/>
</dbReference>
<dbReference type="PROSITE" id="PS51257">
    <property type="entry name" value="PROKAR_LIPOPROTEIN"/>
    <property type="match status" value="1"/>
</dbReference>
<name>A0AAU2K222_9ACTN</name>
<feature type="chain" id="PRO_5044018623" evidence="6">
    <location>
        <begin position="27"/>
        <end position="435"/>
    </location>
</feature>
<keyword evidence="2 6" id="KW-0732">Signal</keyword>
<evidence type="ECO:0000256" key="4">
    <source>
        <dbReference type="ARBA" id="ARBA00023139"/>
    </source>
</evidence>
<evidence type="ECO:0000256" key="6">
    <source>
        <dbReference type="SAM" id="SignalP"/>
    </source>
</evidence>
<dbReference type="InterPro" id="IPR006059">
    <property type="entry name" value="SBP"/>
</dbReference>
<dbReference type="EMBL" id="CP108264">
    <property type="protein sequence ID" value="WTU78099.1"/>
    <property type="molecule type" value="Genomic_DNA"/>
</dbReference>
<dbReference type="PANTHER" id="PTHR43649">
    <property type="entry name" value="ARABINOSE-BINDING PROTEIN-RELATED"/>
    <property type="match status" value="1"/>
</dbReference>
<keyword evidence="3" id="KW-0472">Membrane</keyword>
<dbReference type="InterPro" id="IPR050490">
    <property type="entry name" value="Bact_solute-bd_prot1"/>
</dbReference>
<protein>
    <submittedName>
        <fullName evidence="7">Sugar ABC transporter substrate-binding protein</fullName>
    </submittedName>
</protein>
<evidence type="ECO:0000256" key="5">
    <source>
        <dbReference type="ARBA" id="ARBA00023288"/>
    </source>
</evidence>
<keyword evidence="1" id="KW-1003">Cell membrane</keyword>
<evidence type="ECO:0000256" key="2">
    <source>
        <dbReference type="ARBA" id="ARBA00022729"/>
    </source>
</evidence>
<evidence type="ECO:0000256" key="1">
    <source>
        <dbReference type="ARBA" id="ARBA00022475"/>
    </source>
</evidence>
<accession>A0AAU2K222</accession>
<dbReference type="SUPFAM" id="SSF53850">
    <property type="entry name" value="Periplasmic binding protein-like II"/>
    <property type="match status" value="1"/>
</dbReference>
<dbReference type="AlphaFoldDB" id="A0AAU2K222"/>
<proteinExistence type="predicted"/>
<evidence type="ECO:0000256" key="3">
    <source>
        <dbReference type="ARBA" id="ARBA00023136"/>
    </source>
</evidence>
<dbReference type="Pfam" id="PF01547">
    <property type="entry name" value="SBP_bac_1"/>
    <property type="match status" value="1"/>
</dbReference>
<feature type="signal peptide" evidence="6">
    <location>
        <begin position="1"/>
        <end position="26"/>
    </location>
</feature>
<evidence type="ECO:0000313" key="7">
    <source>
        <dbReference type="EMBL" id="WTU78099.1"/>
    </source>
</evidence>
<keyword evidence="5" id="KW-0449">Lipoprotein</keyword>